<protein>
    <recommendedName>
        <fullName evidence="11">Hydroxyethylthiazole kinase</fullName>
        <ecNumber evidence="11">2.7.1.50</ecNumber>
    </recommendedName>
    <alternativeName>
        <fullName evidence="11">4-methyl-5-beta-hydroxyethylthiazole kinase</fullName>
        <shortName evidence="11">TH kinase</shortName>
        <shortName evidence="11">Thz kinase</shortName>
    </alternativeName>
</protein>
<dbReference type="HAMAP" id="MF_00228">
    <property type="entry name" value="Thz_kinase"/>
    <property type="match status" value="1"/>
</dbReference>
<feature type="binding site" evidence="11">
    <location>
        <position position="176"/>
    </location>
    <ligand>
        <name>ATP</name>
        <dbReference type="ChEBI" id="CHEBI:30616"/>
    </ligand>
</feature>
<keyword evidence="4 11" id="KW-0808">Transferase</keyword>
<dbReference type="UniPathway" id="UPA00060">
    <property type="reaction ID" value="UER00139"/>
</dbReference>
<keyword evidence="6 11" id="KW-0547">Nucleotide-binding</keyword>
<gene>
    <name evidence="11" type="primary">thiM</name>
    <name evidence="12" type="ORF">DW740_12215</name>
</gene>
<comment type="catalytic activity">
    <reaction evidence="1 11">
        <text>5-(2-hydroxyethyl)-4-methylthiazole + ATP = 4-methyl-5-(2-phosphooxyethyl)-thiazole + ADP + H(+)</text>
        <dbReference type="Rhea" id="RHEA:24212"/>
        <dbReference type="ChEBI" id="CHEBI:15378"/>
        <dbReference type="ChEBI" id="CHEBI:17957"/>
        <dbReference type="ChEBI" id="CHEBI:30616"/>
        <dbReference type="ChEBI" id="CHEBI:58296"/>
        <dbReference type="ChEBI" id="CHEBI:456216"/>
        <dbReference type="EC" id="2.7.1.50"/>
    </reaction>
</comment>
<evidence type="ECO:0000256" key="10">
    <source>
        <dbReference type="ARBA" id="ARBA00022977"/>
    </source>
</evidence>
<evidence type="ECO:0000256" key="6">
    <source>
        <dbReference type="ARBA" id="ARBA00022741"/>
    </source>
</evidence>
<dbReference type="GO" id="GO:0005524">
    <property type="term" value="F:ATP binding"/>
    <property type="evidence" value="ECO:0007669"/>
    <property type="project" value="UniProtKB-UniRule"/>
</dbReference>
<evidence type="ECO:0000256" key="1">
    <source>
        <dbReference type="ARBA" id="ARBA00001771"/>
    </source>
</evidence>
<dbReference type="PRINTS" id="PR01099">
    <property type="entry name" value="HYETHTZKNASE"/>
</dbReference>
<dbReference type="Proteomes" id="UP000283745">
    <property type="component" value="Unassembled WGS sequence"/>
</dbReference>
<feature type="binding site" evidence="11">
    <location>
        <position position="203"/>
    </location>
    <ligand>
        <name>substrate</name>
    </ligand>
</feature>
<accession>A0A414J3X9</accession>
<evidence type="ECO:0000256" key="8">
    <source>
        <dbReference type="ARBA" id="ARBA00022840"/>
    </source>
</evidence>
<keyword evidence="9 11" id="KW-0460">Magnesium</keyword>
<dbReference type="GO" id="GO:0000287">
    <property type="term" value="F:magnesium ion binding"/>
    <property type="evidence" value="ECO:0007669"/>
    <property type="project" value="UniProtKB-UniRule"/>
</dbReference>
<keyword evidence="10 11" id="KW-0784">Thiamine biosynthesis</keyword>
<evidence type="ECO:0000256" key="7">
    <source>
        <dbReference type="ARBA" id="ARBA00022777"/>
    </source>
</evidence>
<comment type="cofactor">
    <cofactor evidence="2 11">
        <name>Mg(2+)</name>
        <dbReference type="ChEBI" id="CHEBI:18420"/>
    </cofactor>
</comment>
<evidence type="ECO:0000313" key="12">
    <source>
        <dbReference type="EMBL" id="RHE39091.1"/>
    </source>
</evidence>
<dbReference type="EMBL" id="QSKF01000009">
    <property type="protein sequence ID" value="RHE39091.1"/>
    <property type="molecule type" value="Genomic_DNA"/>
</dbReference>
<dbReference type="AlphaFoldDB" id="A0A414J3X9"/>
<evidence type="ECO:0000256" key="4">
    <source>
        <dbReference type="ARBA" id="ARBA00022679"/>
    </source>
</evidence>
<dbReference type="GO" id="GO:0009229">
    <property type="term" value="P:thiamine diphosphate biosynthetic process"/>
    <property type="evidence" value="ECO:0007669"/>
    <property type="project" value="UniProtKB-UniRule"/>
</dbReference>
<comment type="caution">
    <text evidence="12">The sequence shown here is derived from an EMBL/GenBank/DDBJ whole genome shotgun (WGS) entry which is preliminary data.</text>
</comment>
<dbReference type="EC" id="2.7.1.50" evidence="11"/>
<feature type="binding site" evidence="11">
    <location>
        <position position="122"/>
    </location>
    <ligand>
        <name>ATP</name>
        <dbReference type="ChEBI" id="CHEBI:30616"/>
    </ligand>
</feature>
<dbReference type="Pfam" id="PF02110">
    <property type="entry name" value="HK"/>
    <property type="match status" value="1"/>
</dbReference>
<evidence type="ECO:0000256" key="3">
    <source>
        <dbReference type="ARBA" id="ARBA00004868"/>
    </source>
</evidence>
<organism evidence="12 13">
    <name type="scientific">Blautia obeum</name>
    <dbReference type="NCBI Taxonomy" id="40520"/>
    <lineage>
        <taxon>Bacteria</taxon>
        <taxon>Bacillati</taxon>
        <taxon>Bacillota</taxon>
        <taxon>Clostridia</taxon>
        <taxon>Lachnospirales</taxon>
        <taxon>Lachnospiraceae</taxon>
        <taxon>Blautia</taxon>
    </lineage>
</organism>
<dbReference type="PIRSF" id="PIRSF000513">
    <property type="entry name" value="Thz_kinase"/>
    <property type="match status" value="1"/>
</dbReference>
<comment type="function">
    <text evidence="11">Catalyzes the phosphorylation of the hydroxyl group of 4-methyl-5-beta-hydroxyethylthiazole (THZ).</text>
</comment>
<feature type="binding site" evidence="11">
    <location>
        <position position="46"/>
    </location>
    <ligand>
        <name>substrate</name>
    </ligand>
</feature>
<evidence type="ECO:0000256" key="2">
    <source>
        <dbReference type="ARBA" id="ARBA00001946"/>
    </source>
</evidence>
<evidence type="ECO:0000256" key="5">
    <source>
        <dbReference type="ARBA" id="ARBA00022723"/>
    </source>
</evidence>
<comment type="similarity">
    <text evidence="11">Belongs to the Thz kinase family.</text>
</comment>
<keyword evidence="8 11" id="KW-0067">ATP-binding</keyword>
<dbReference type="GO" id="GO:0004417">
    <property type="term" value="F:hydroxyethylthiazole kinase activity"/>
    <property type="evidence" value="ECO:0007669"/>
    <property type="project" value="UniProtKB-UniRule"/>
</dbReference>
<dbReference type="InterPro" id="IPR000417">
    <property type="entry name" value="Hyethyz_kinase"/>
</dbReference>
<keyword evidence="7 11" id="KW-0418">Kinase</keyword>
<dbReference type="GO" id="GO:0009228">
    <property type="term" value="P:thiamine biosynthetic process"/>
    <property type="evidence" value="ECO:0007669"/>
    <property type="project" value="UniProtKB-KW"/>
</dbReference>
<evidence type="ECO:0000256" key="9">
    <source>
        <dbReference type="ARBA" id="ARBA00022842"/>
    </source>
</evidence>
<dbReference type="SUPFAM" id="SSF53613">
    <property type="entry name" value="Ribokinase-like"/>
    <property type="match status" value="1"/>
</dbReference>
<sequence>MPHVTDIEIIFQNIRRKAPKIHCLTNPVTMQDVANLLLAAGGSAVMGQNEKEAAEITGFCQGTLLNTGVPDEAKINACILAGKKANALRHPVVLDPVGVGASAFRRETIKNLLAQVHPDLIRCNQEEAAVLCSLFSDRTSPRSHGGVESALRLTESDVCSTAKQTANLFRTTVLITGAMDVVSDGENTQLLTGGDSRICRITGGGCMLSALCALFLCAADSPFDAACAAGTLWREVACCAGRRTDATHGGIGTFHTQLFDVLEEKIFNTETDL</sequence>
<keyword evidence="5 11" id="KW-0479">Metal-binding</keyword>
<proteinExistence type="inferred from homology"/>
<evidence type="ECO:0000256" key="11">
    <source>
        <dbReference type="HAMAP-Rule" id="MF_00228"/>
    </source>
</evidence>
<evidence type="ECO:0000313" key="13">
    <source>
        <dbReference type="Proteomes" id="UP000283745"/>
    </source>
</evidence>
<dbReference type="CDD" id="cd01170">
    <property type="entry name" value="THZ_kinase"/>
    <property type="match status" value="1"/>
</dbReference>
<name>A0A414J3X9_9FIRM</name>
<dbReference type="Gene3D" id="3.40.1190.20">
    <property type="match status" value="1"/>
</dbReference>
<comment type="pathway">
    <text evidence="3 11">Cofactor biosynthesis; thiamine diphosphate biosynthesis; 4-methyl-5-(2-phosphoethyl)-thiazole from 5-(2-hydroxyethyl)-4-methylthiazole: step 1/1.</text>
</comment>
<reference evidence="12 13" key="1">
    <citation type="submission" date="2018-08" db="EMBL/GenBank/DDBJ databases">
        <title>A genome reference for cultivated species of the human gut microbiota.</title>
        <authorList>
            <person name="Zou Y."/>
            <person name="Xue W."/>
            <person name="Luo G."/>
        </authorList>
    </citation>
    <scope>NUCLEOTIDE SEQUENCE [LARGE SCALE GENOMIC DNA]</scope>
    <source>
        <strain evidence="12 13">AM28-23</strain>
    </source>
</reference>
<dbReference type="InterPro" id="IPR029056">
    <property type="entry name" value="Ribokinase-like"/>
</dbReference>
<dbReference type="RefSeq" id="WP_015541957.1">
    <property type="nucleotide sequence ID" value="NZ_CABJFK010000009.1"/>
</dbReference>